<dbReference type="Pfam" id="PF00072">
    <property type="entry name" value="Response_reg"/>
    <property type="match status" value="1"/>
</dbReference>
<dbReference type="Proteomes" id="UP000671995">
    <property type="component" value="Chromosome"/>
</dbReference>
<feature type="modified residue" description="4-aspartylphosphate" evidence="2">
    <location>
        <position position="345"/>
    </location>
</feature>
<dbReference type="SMART" id="SM00448">
    <property type="entry name" value="REC"/>
    <property type="match status" value="2"/>
</dbReference>
<evidence type="ECO:0000259" key="3">
    <source>
        <dbReference type="PROSITE" id="PS50110"/>
    </source>
</evidence>
<keyword evidence="1 2" id="KW-0597">Phosphoprotein</keyword>
<dbReference type="GO" id="GO:0000160">
    <property type="term" value="P:phosphorelay signal transduction system"/>
    <property type="evidence" value="ECO:0007669"/>
    <property type="project" value="InterPro"/>
</dbReference>
<evidence type="ECO:0000256" key="1">
    <source>
        <dbReference type="ARBA" id="ARBA00022553"/>
    </source>
</evidence>
<dbReference type="InterPro" id="IPR050595">
    <property type="entry name" value="Bact_response_regulator"/>
</dbReference>
<gene>
    <name evidence="4" type="ORF">HRI96_01990</name>
</gene>
<protein>
    <submittedName>
        <fullName evidence="4">Response regulator</fullName>
    </submittedName>
</protein>
<dbReference type="SUPFAM" id="SSF52172">
    <property type="entry name" value="CheY-like"/>
    <property type="match status" value="2"/>
</dbReference>
<feature type="domain" description="Response regulatory" evidence="3">
    <location>
        <begin position="3"/>
        <end position="119"/>
    </location>
</feature>
<dbReference type="Gene3D" id="3.40.50.2300">
    <property type="match status" value="2"/>
</dbReference>
<name>A0A975EYM1_9SPIR</name>
<feature type="domain" description="Response regulatory" evidence="3">
    <location>
        <begin position="296"/>
        <end position="410"/>
    </location>
</feature>
<dbReference type="EMBL" id="CP054257">
    <property type="protein sequence ID" value="QTQ11065.1"/>
    <property type="molecule type" value="Genomic_DNA"/>
</dbReference>
<dbReference type="PANTHER" id="PTHR44591:SF3">
    <property type="entry name" value="RESPONSE REGULATORY DOMAIN-CONTAINING PROTEIN"/>
    <property type="match status" value="1"/>
</dbReference>
<evidence type="ECO:0000313" key="5">
    <source>
        <dbReference type="Proteomes" id="UP000671995"/>
    </source>
</evidence>
<accession>A0A975EYM1</accession>
<dbReference type="PROSITE" id="PS50110">
    <property type="entry name" value="RESPONSE_REGULATORY"/>
    <property type="match status" value="2"/>
</dbReference>
<dbReference type="InterPro" id="IPR001789">
    <property type="entry name" value="Sig_transdc_resp-reg_receiver"/>
</dbReference>
<organism evidence="4 5">
    <name type="scientific">Treponema parvum</name>
    <dbReference type="NCBI Taxonomy" id="138851"/>
    <lineage>
        <taxon>Bacteria</taxon>
        <taxon>Pseudomonadati</taxon>
        <taxon>Spirochaetota</taxon>
        <taxon>Spirochaetia</taxon>
        <taxon>Spirochaetales</taxon>
        <taxon>Treponemataceae</taxon>
        <taxon>Treponema</taxon>
    </lineage>
</organism>
<dbReference type="AlphaFoldDB" id="A0A975EYM1"/>
<sequence length="414" mass="45804">MKQVLIIDASPMFREFLTDKLSAEKISVEVSQGERDAFIKMISILPDLVVIDIKTTSAHLAEFLYKKQNDPNAKSIPIIISGPTIEHEKLAQFIQYGVIKYFTKPIKFDIFFETIGRVLKEPFSIDMTPCILDLHLNNNIIFVEISEGLNREKLSLLKYKISEMIDANNLNAPKIVVMLTNLTLSFVDVINLELLFSSVIGDERIKKKNIKILSLDPIIKELINGHPEYNGIEVVNNLSIVLNSLVESPTLSNTPELITDKILSADRNVASGSVEMRFLSDSGGAAKGEFTGNMINIAVIDNGSVTRQILKNALFGIGANCSLFATGEEFLKTLPNTKYNLIILDVFINGGLGFEILRELKKNPKSPPVIIYSQVAQPSTIIQVLSLGAKTFMAKPQKPEVIAKKAVDVLNGKS</sequence>
<reference evidence="4" key="1">
    <citation type="submission" date="2020-05" db="EMBL/GenBank/DDBJ databases">
        <authorList>
            <person name="Zeng H."/>
            <person name="Chan Y.K."/>
            <person name="Watt R.M."/>
        </authorList>
    </citation>
    <scope>NUCLEOTIDE SEQUENCE</scope>
    <source>
        <strain evidence="4">ATCC 700773</strain>
    </source>
</reference>
<dbReference type="InterPro" id="IPR011006">
    <property type="entry name" value="CheY-like_superfamily"/>
</dbReference>
<reference evidence="4" key="2">
    <citation type="journal article" date="2021" name="Microbiol. Resour. Announc.">
        <title>Complete Genome Sequences of Three Human Oral Treponema parvum Isolates.</title>
        <authorList>
            <person name="Zeng H."/>
            <person name="Watt R.M."/>
        </authorList>
    </citation>
    <scope>NUCLEOTIDE SEQUENCE</scope>
    <source>
        <strain evidence="4">ATCC 700773</strain>
    </source>
</reference>
<dbReference type="CDD" id="cd00156">
    <property type="entry name" value="REC"/>
    <property type="match status" value="2"/>
</dbReference>
<dbReference type="PANTHER" id="PTHR44591">
    <property type="entry name" value="STRESS RESPONSE REGULATOR PROTEIN 1"/>
    <property type="match status" value="1"/>
</dbReference>
<proteinExistence type="predicted"/>
<evidence type="ECO:0000313" key="4">
    <source>
        <dbReference type="EMBL" id="QTQ11065.1"/>
    </source>
</evidence>
<feature type="modified residue" description="4-aspartylphosphate" evidence="2">
    <location>
        <position position="52"/>
    </location>
</feature>
<dbReference type="RefSeq" id="WP_210117860.1">
    <property type="nucleotide sequence ID" value="NZ_CP054257.1"/>
</dbReference>
<evidence type="ECO:0000256" key="2">
    <source>
        <dbReference type="PROSITE-ProRule" id="PRU00169"/>
    </source>
</evidence>